<protein>
    <recommendedName>
        <fullName evidence="13">Cell division protein FtsX</fullName>
    </recommendedName>
</protein>
<evidence type="ECO:0000256" key="3">
    <source>
        <dbReference type="ARBA" id="ARBA00022448"/>
    </source>
</evidence>
<gene>
    <name evidence="11" type="ORF">N789_12280</name>
</gene>
<evidence type="ECO:0000259" key="10">
    <source>
        <dbReference type="Pfam" id="PF12704"/>
    </source>
</evidence>
<feature type="domain" description="MacB-like periplasmic core" evidence="10">
    <location>
        <begin position="27"/>
        <end position="241"/>
    </location>
</feature>
<dbReference type="Pfam" id="PF02687">
    <property type="entry name" value="FtsX"/>
    <property type="match status" value="1"/>
</dbReference>
<evidence type="ECO:0000256" key="2">
    <source>
        <dbReference type="ARBA" id="ARBA00005236"/>
    </source>
</evidence>
<dbReference type="InterPro" id="IPR051447">
    <property type="entry name" value="Lipoprotein-release_system"/>
</dbReference>
<comment type="caution">
    <text evidence="11">The sequence shown here is derived from an EMBL/GenBank/DDBJ whole genome shotgun (WGS) entry which is preliminary data.</text>
</comment>
<dbReference type="Proteomes" id="UP000029385">
    <property type="component" value="Unassembled WGS sequence"/>
</dbReference>
<proteinExistence type="inferred from homology"/>
<evidence type="ECO:0000313" key="12">
    <source>
        <dbReference type="Proteomes" id="UP000029385"/>
    </source>
</evidence>
<reference evidence="11 12" key="1">
    <citation type="submission" date="2013-09" db="EMBL/GenBank/DDBJ databases">
        <title>Genome sequencing of Arenimonas oryziterrae.</title>
        <authorList>
            <person name="Chen F."/>
            <person name="Wang G."/>
        </authorList>
    </citation>
    <scope>NUCLEOTIDE SEQUENCE [LARGE SCALE GENOMIC DNA]</scope>
    <source>
        <strain evidence="11 12">YC6267</strain>
    </source>
</reference>
<dbReference type="InterPro" id="IPR003838">
    <property type="entry name" value="ABC3_permease_C"/>
</dbReference>
<dbReference type="GO" id="GO:0042953">
    <property type="term" value="P:lipoprotein transport"/>
    <property type="evidence" value="ECO:0007669"/>
    <property type="project" value="InterPro"/>
</dbReference>
<evidence type="ECO:0000256" key="5">
    <source>
        <dbReference type="ARBA" id="ARBA00022692"/>
    </source>
</evidence>
<dbReference type="NCBIfam" id="TIGR02212">
    <property type="entry name" value="lolCE"/>
    <property type="match status" value="1"/>
</dbReference>
<dbReference type="GO" id="GO:0044874">
    <property type="term" value="P:lipoprotein localization to outer membrane"/>
    <property type="evidence" value="ECO:0007669"/>
    <property type="project" value="TreeGrafter"/>
</dbReference>
<evidence type="ECO:0000313" key="11">
    <source>
        <dbReference type="EMBL" id="KFN42900.1"/>
    </source>
</evidence>
<dbReference type="PATRIC" id="fig|1121015.4.peg.1930"/>
<feature type="transmembrane region" description="Helical" evidence="8">
    <location>
        <begin position="316"/>
        <end position="343"/>
    </location>
</feature>
<evidence type="ECO:0000256" key="8">
    <source>
        <dbReference type="SAM" id="Phobius"/>
    </source>
</evidence>
<dbReference type="EMBL" id="AVCI01000007">
    <property type="protein sequence ID" value="KFN42900.1"/>
    <property type="molecule type" value="Genomic_DNA"/>
</dbReference>
<evidence type="ECO:0000256" key="7">
    <source>
        <dbReference type="ARBA" id="ARBA00023136"/>
    </source>
</evidence>
<keyword evidence="6 8" id="KW-1133">Transmembrane helix</keyword>
<comment type="subcellular location">
    <subcellularLocation>
        <location evidence="1">Cell membrane</location>
        <topology evidence="1">Multi-pass membrane protein</topology>
    </subcellularLocation>
</comment>
<feature type="domain" description="ABC3 transporter permease C-terminal" evidence="9">
    <location>
        <begin position="274"/>
        <end position="407"/>
    </location>
</feature>
<name>A0A091BEU4_9GAMM</name>
<dbReference type="PANTHER" id="PTHR30489">
    <property type="entry name" value="LIPOPROTEIN-RELEASING SYSTEM TRANSMEMBRANE PROTEIN LOLE"/>
    <property type="match status" value="1"/>
</dbReference>
<dbReference type="eggNOG" id="COG4591">
    <property type="taxonomic scope" value="Bacteria"/>
</dbReference>
<dbReference type="AlphaFoldDB" id="A0A091BEU4"/>
<accession>A0A091BEU4</accession>
<keyword evidence="5 8" id="KW-0812">Transmembrane</keyword>
<dbReference type="OrthoDB" id="9808461at2"/>
<dbReference type="Pfam" id="PF12704">
    <property type="entry name" value="MacB_PCD"/>
    <property type="match status" value="1"/>
</dbReference>
<dbReference type="InterPro" id="IPR011925">
    <property type="entry name" value="LolCE_TM"/>
</dbReference>
<keyword evidence="3" id="KW-0813">Transport</keyword>
<feature type="transmembrane region" description="Helical" evidence="8">
    <location>
        <begin position="21"/>
        <end position="48"/>
    </location>
</feature>
<dbReference type="PANTHER" id="PTHR30489:SF0">
    <property type="entry name" value="LIPOPROTEIN-RELEASING SYSTEM TRANSMEMBRANE PROTEIN LOLE"/>
    <property type="match status" value="1"/>
</dbReference>
<keyword evidence="7 8" id="KW-0472">Membrane</keyword>
<evidence type="ECO:0000259" key="9">
    <source>
        <dbReference type="Pfam" id="PF02687"/>
    </source>
</evidence>
<keyword evidence="4" id="KW-1003">Cell membrane</keyword>
<feature type="transmembrane region" description="Helical" evidence="8">
    <location>
        <begin position="271"/>
        <end position="295"/>
    </location>
</feature>
<evidence type="ECO:0008006" key="13">
    <source>
        <dbReference type="Google" id="ProtNLM"/>
    </source>
</evidence>
<sequence length="414" mass="45209">MFQPLSISIGLRYLRAKRRSGFLSFFSMTSILGMALSVMALIATISVMSGFQEELRARILGMVAHATVDGVDGPVQDWQKAVSLATTDPRVIGAAPYVEREAMVQASRVQGALIRGVLPDQEPKVSDLASKMTHGKLSDLQPGAYNIILGKELALWLGVGVGDKVTVYVPELNTTPVGVLPKMRRFTVVGIFEAGAQEFDLGLALVHMQDAQRLTRMGEGVTGVRLKLTDIWNAWPVARDLADKMDGLYRVRDWTRDHENFFRALKMEKTMMFILLSLLVAIAAFNLVSSLVMLVQDKQADIAILRTLGLTPGGVMRVFIVQGMVVGVAGIIIGIIGGIALSYNLVHIVRFLENVTGSELMPADVYYISFPAPVVEPLDVSMIAGLAFVLCLLATLYPAWRASRTDPATALRYE</sequence>
<keyword evidence="12" id="KW-1185">Reference proteome</keyword>
<evidence type="ECO:0000256" key="6">
    <source>
        <dbReference type="ARBA" id="ARBA00022989"/>
    </source>
</evidence>
<evidence type="ECO:0000256" key="1">
    <source>
        <dbReference type="ARBA" id="ARBA00004651"/>
    </source>
</evidence>
<organism evidence="11 12">
    <name type="scientific">Arenimonas oryziterrae DSM 21050 = YC6267</name>
    <dbReference type="NCBI Taxonomy" id="1121015"/>
    <lineage>
        <taxon>Bacteria</taxon>
        <taxon>Pseudomonadati</taxon>
        <taxon>Pseudomonadota</taxon>
        <taxon>Gammaproteobacteria</taxon>
        <taxon>Lysobacterales</taxon>
        <taxon>Lysobacteraceae</taxon>
        <taxon>Arenimonas</taxon>
    </lineage>
</organism>
<evidence type="ECO:0000256" key="4">
    <source>
        <dbReference type="ARBA" id="ARBA00022475"/>
    </source>
</evidence>
<dbReference type="InterPro" id="IPR025857">
    <property type="entry name" value="MacB_PCD"/>
</dbReference>
<feature type="transmembrane region" description="Helical" evidence="8">
    <location>
        <begin position="380"/>
        <end position="400"/>
    </location>
</feature>
<dbReference type="GO" id="GO:0098797">
    <property type="term" value="C:plasma membrane protein complex"/>
    <property type="evidence" value="ECO:0007669"/>
    <property type="project" value="TreeGrafter"/>
</dbReference>
<comment type="similarity">
    <text evidence="2">Belongs to the ABC-4 integral membrane protein family. LolC/E subfamily.</text>
</comment>
<dbReference type="RefSeq" id="WP_022969870.1">
    <property type="nucleotide sequence ID" value="NZ_ATVD01000004.1"/>
</dbReference>
<dbReference type="STRING" id="1121015.GCA_000420545_02268"/>